<dbReference type="Proteomes" id="UP001500282">
    <property type="component" value="Unassembled WGS sequence"/>
</dbReference>
<keyword evidence="4" id="KW-1185">Reference proteome</keyword>
<feature type="region of interest" description="Disordered" evidence="1">
    <location>
        <begin position="1"/>
        <end position="21"/>
    </location>
</feature>
<protein>
    <recommendedName>
        <fullName evidence="2">Conserved hypothetical protein CHP02391 domain-containing protein</fullName>
    </recommendedName>
</protein>
<reference evidence="4" key="1">
    <citation type="journal article" date="2019" name="Int. J. Syst. Evol. Microbiol.">
        <title>The Global Catalogue of Microorganisms (GCM) 10K type strain sequencing project: providing services to taxonomists for standard genome sequencing and annotation.</title>
        <authorList>
            <consortium name="The Broad Institute Genomics Platform"/>
            <consortium name="The Broad Institute Genome Sequencing Center for Infectious Disease"/>
            <person name="Wu L."/>
            <person name="Ma J."/>
        </authorList>
    </citation>
    <scope>NUCLEOTIDE SEQUENCE [LARGE SCALE GENOMIC DNA]</scope>
    <source>
        <strain evidence="4">JCM 11448</strain>
    </source>
</reference>
<proteinExistence type="predicted"/>
<evidence type="ECO:0000256" key="1">
    <source>
        <dbReference type="SAM" id="MobiDB-lite"/>
    </source>
</evidence>
<accession>A0ABP4HDM5</accession>
<gene>
    <name evidence="3" type="ORF">GCM10009579_10170</name>
</gene>
<evidence type="ECO:0000259" key="2">
    <source>
        <dbReference type="Pfam" id="PF09509"/>
    </source>
</evidence>
<name>A0ABP4HDM5_9ACTN</name>
<comment type="caution">
    <text evidence="3">The sequence shown here is derived from an EMBL/GenBank/DDBJ whole genome shotgun (WGS) entry which is preliminary data.</text>
</comment>
<organism evidence="3 4">
    <name type="scientific">Streptomyces javensis</name>
    <dbReference type="NCBI Taxonomy" id="114698"/>
    <lineage>
        <taxon>Bacteria</taxon>
        <taxon>Bacillati</taxon>
        <taxon>Actinomycetota</taxon>
        <taxon>Actinomycetes</taxon>
        <taxon>Kitasatosporales</taxon>
        <taxon>Streptomycetaceae</taxon>
        <taxon>Streptomyces</taxon>
        <taxon>Streptomyces violaceusniger group</taxon>
    </lineage>
</organism>
<feature type="domain" description="Conserved hypothetical protein CHP02391" evidence="2">
    <location>
        <begin position="245"/>
        <end position="361"/>
    </location>
</feature>
<dbReference type="EMBL" id="BAAAIH010000003">
    <property type="protein sequence ID" value="GAA1254210.1"/>
    <property type="molecule type" value="Genomic_DNA"/>
</dbReference>
<dbReference type="InterPro" id="IPR012654">
    <property type="entry name" value="CHP02391"/>
</dbReference>
<evidence type="ECO:0000313" key="4">
    <source>
        <dbReference type="Proteomes" id="UP001500282"/>
    </source>
</evidence>
<evidence type="ECO:0000313" key="3">
    <source>
        <dbReference type="EMBL" id="GAA1254210.1"/>
    </source>
</evidence>
<dbReference type="NCBIfam" id="TIGR02391">
    <property type="entry name" value="hypoth_ymh"/>
    <property type="match status" value="1"/>
</dbReference>
<dbReference type="Pfam" id="PF09509">
    <property type="entry name" value="Hypoth_Ymh"/>
    <property type="match status" value="1"/>
</dbReference>
<sequence>MFVNMRNRAVAPKGMPRPSGDEGSKLLNLVWQHLAQKRRWPIFEQADRALYRMGVQCEDAIEQLPQGLLLGIDFDLQRRPPQPDQAIQLSLAGAVHCDDSATEIKAFIYIVRLAGVIERDWEPRPDDPSAPSQPYIDPEVVTTHPAFDPGVIPPAEAFYRAALLITHEPWTAGLGWRPEELYWRVSFDRRVRPFAMVARLVEYWNARTSVRDSQPVEPKFVPSPLVRKPVLAPEPAPTLALSIPLHPAVAAVAAGRFEKGQYTDAVRSAFQAVEHRVQTLSGLPEVGSKLMGAALGSDTPKLVVTRATGPSLRSEREGFRDLFKGAMEALRNPRSHGPHFADDPEEAQEMLALANMLMRRLDEAEAKLGAPSTAAVGTP</sequence>